<proteinExistence type="predicted"/>
<dbReference type="Gene3D" id="1.10.3210.30">
    <property type="match status" value="1"/>
</dbReference>
<organism evidence="5 6">
    <name type="scientific">Thermacetogenium phaeum</name>
    <dbReference type="NCBI Taxonomy" id="85874"/>
    <lineage>
        <taxon>Bacteria</taxon>
        <taxon>Bacillati</taxon>
        <taxon>Bacillota</taxon>
        <taxon>Clostridia</taxon>
        <taxon>Thermoanaerobacterales</taxon>
        <taxon>Thermoanaerobacteraceae</taxon>
        <taxon>Thermacetogenium</taxon>
    </lineage>
</organism>
<dbReference type="OMA" id="REWTVFN"/>
<evidence type="ECO:0000313" key="6">
    <source>
        <dbReference type="Proteomes" id="UP000053326"/>
    </source>
</evidence>
<dbReference type="SUPFAM" id="SSF109604">
    <property type="entry name" value="HD-domain/PDEase-like"/>
    <property type="match status" value="1"/>
</dbReference>
<feature type="domain" description="HD Cas3-type" evidence="4">
    <location>
        <begin position="12"/>
        <end position="194"/>
    </location>
</feature>
<dbReference type="InterPro" id="IPR038257">
    <property type="entry name" value="CRISPR-assoc_Cas3_HD_sf"/>
</dbReference>
<dbReference type="AlphaFoldDB" id="A0A101FH91"/>
<dbReference type="GO" id="GO:0051607">
    <property type="term" value="P:defense response to virus"/>
    <property type="evidence" value="ECO:0007669"/>
    <property type="project" value="UniProtKB-KW"/>
</dbReference>
<dbReference type="PROSITE" id="PS51643">
    <property type="entry name" value="HD_CAS3"/>
    <property type="match status" value="1"/>
</dbReference>
<dbReference type="Pfam" id="PF18019">
    <property type="entry name" value="Cas3_HD"/>
    <property type="match status" value="1"/>
</dbReference>
<reference evidence="6" key="1">
    <citation type="journal article" date="2015" name="MBio">
        <title>Genome-Resolved Metagenomic Analysis Reveals Roles for Candidate Phyla and Other Microbial Community Members in Biogeochemical Transformations in Oil Reservoirs.</title>
        <authorList>
            <person name="Hu P."/>
            <person name="Tom L."/>
            <person name="Singh A."/>
            <person name="Thomas B.C."/>
            <person name="Baker B.J."/>
            <person name="Piceno Y.M."/>
            <person name="Andersen G.L."/>
            <person name="Banfield J.F."/>
        </authorList>
    </citation>
    <scope>NUCLEOTIDE SEQUENCE [LARGE SCALE GENOMIC DNA]</scope>
</reference>
<accession>A0A101FH91</accession>
<comment type="caution">
    <text evidence="5">The sequence shown here is derived from an EMBL/GenBank/DDBJ whole genome shotgun (WGS) entry which is preliminary data.</text>
</comment>
<evidence type="ECO:0000256" key="2">
    <source>
        <dbReference type="ARBA" id="ARBA00022801"/>
    </source>
</evidence>
<keyword evidence="2" id="KW-0378">Hydrolase</keyword>
<dbReference type="CDD" id="cd09641">
    <property type="entry name" value="Cas3''_I"/>
    <property type="match status" value="1"/>
</dbReference>
<keyword evidence="3" id="KW-0051">Antiviral defense</keyword>
<protein>
    <recommendedName>
        <fullName evidence="4">HD Cas3-type domain-containing protein</fullName>
    </recommendedName>
</protein>
<name>A0A101FH91_9THEO</name>
<evidence type="ECO:0000256" key="1">
    <source>
        <dbReference type="ARBA" id="ARBA00022723"/>
    </source>
</evidence>
<keyword evidence="1" id="KW-0479">Metal-binding</keyword>
<dbReference type="InterPro" id="IPR006483">
    <property type="entry name" value="CRISPR-assoc_Cas3_HD"/>
</dbReference>
<dbReference type="Proteomes" id="UP000053326">
    <property type="component" value="Unassembled WGS sequence"/>
</dbReference>
<evidence type="ECO:0000256" key="3">
    <source>
        <dbReference type="ARBA" id="ARBA00023118"/>
    </source>
</evidence>
<sequence length="254" mass="28655">MLIDKYKATLGKSTGRQTLYDHSLSCVEVALRVARLAGEAPGPRLDRLIFATFVHDVGKLDPDFQAMLNAAASAQSLPGKRVKHEASTFDYDHPRMVEESKEAIRQELRGACGYDLDLANLEGTAMDHIWAFAVTHHGFFHLSYEREKAGTLRPLIRRQWTSFYPNEERRITLVDLLFTYHPLGGLVMIGDLVASYCHEQGQDYRPFFNQASSLGEVFAYLTENADEIEAGLKRYDPRNYGLKETLKLIGGGLR</sequence>
<dbReference type="EMBL" id="LGFO01000018">
    <property type="protein sequence ID" value="KUK37018.1"/>
    <property type="molecule type" value="Genomic_DNA"/>
</dbReference>
<evidence type="ECO:0000259" key="4">
    <source>
        <dbReference type="PROSITE" id="PS51643"/>
    </source>
</evidence>
<gene>
    <name evidence="5" type="ORF">XD66_0282</name>
</gene>
<evidence type="ECO:0000313" key="5">
    <source>
        <dbReference type="EMBL" id="KUK37018.1"/>
    </source>
</evidence>
<dbReference type="GO" id="GO:0046872">
    <property type="term" value="F:metal ion binding"/>
    <property type="evidence" value="ECO:0007669"/>
    <property type="project" value="UniProtKB-KW"/>
</dbReference>
<dbReference type="GO" id="GO:0016787">
    <property type="term" value="F:hydrolase activity"/>
    <property type="evidence" value="ECO:0007669"/>
    <property type="project" value="UniProtKB-KW"/>
</dbReference>